<dbReference type="InterPro" id="IPR036661">
    <property type="entry name" value="Luciferase-like_sf"/>
</dbReference>
<dbReference type="RefSeq" id="WP_126276143.1">
    <property type="nucleotide sequence ID" value="NZ_CP034463.1"/>
</dbReference>
<dbReference type="EMBL" id="CP034463">
    <property type="protein sequence ID" value="AZP22340.1"/>
    <property type="molecule type" value="Genomic_DNA"/>
</dbReference>
<dbReference type="Proteomes" id="UP000280197">
    <property type="component" value="Chromosome"/>
</dbReference>
<protein>
    <submittedName>
        <fullName evidence="2">LLM class F420-dependent oxidoreductase</fullName>
    </submittedName>
</protein>
<sequence length="290" mass="31042">MTDSLKETVGRYGIWSSGLRDSGPSRSGELAEAAAELEELGYGALWLGGSSSARDAAPLIEASSRIVVGTSIQSIWEHEPAASAASFAALDSAHPGRFALGLGVSHARFAERYRRPYSALVSYLDALDEAGHPADRRLLAALGPKTIDLARDRAAGSVPYLVTADHTAMSRERLGEAPLLAPELKVVLESDPGRARAVARDYLAVYLTLPNYTGNFLRNGFTEDDLANGGSDRLIDAVYAWGDETRIRARIDEYLAAGADHVALHIVEGSLPGEESLPREAWSRLASLLT</sequence>
<feature type="domain" description="Luciferase-like" evidence="1">
    <location>
        <begin position="26"/>
        <end position="111"/>
    </location>
</feature>
<keyword evidence="3" id="KW-1185">Reference proteome</keyword>
<dbReference type="SUPFAM" id="SSF51679">
    <property type="entry name" value="Bacterial luciferase-like"/>
    <property type="match status" value="1"/>
</dbReference>
<accession>A0A3Q9C741</accession>
<dbReference type="GO" id="GO:0005829">
    <property type="term" value="C:cytosol"/>
    <property type="evidence" value="ECO:0007669"/>
    <property type="project" value="TreeGrafter"/>
</dbReference>
<dbReference type="NCBIfam" id="TIGR03620">
    <property type="entry name" value="F420_MSMEG_4141"/>
    <property type="match status" value="1"/>
</dbReference>
<dbReference type="Gene3D" id="3.20.20.30">
    <property type="entry name" value="Luciferase-like domain"/>
    <property type="match status" value="2"/>
</dbReference>
<evidence type="ECO:0000313" key="3">
    <source>
        <dbReference type="Proteomes" id="UP000280197"/>
    </source>
</evidence>
<organism evidence="2 3">
    <name type="scientific">Streptomyces aquilus</name>
    <dbReference type="NCBI Taxonomy" id="2548456"/>
    <lineage>
        <taxon>Bacteria</taxon>
        <taxon>Bacillati</taxon>
        <taxon>Actinomycetota</taxon>
        <taxon>Actinomycetes</taxon>
        <taxon>Kitasatosporales</taxon>
        <taxon>Streptomycetaceae</taxon>
        <taxon>Streptomyces</taxon>
    </lineage>
</organism>
<dbReference type="KEGG" id="saqu:EJC51_43400"/>
<dbReference type="Pfam" id="PF00296">
    <property type="entry name" value="Bac_luciferase"/>
    <property type="match status" value="1"/>
</dbReference>
<reference evidence="2 3" key="1">
    <citation type="submission" date="2018-12" db="EMBL/GenBank/DDBJ databases">
        <authorList>
            <person name="Li K."/>
        </authorList>
    </citation>
    <scope>NUCLEOTIDE SEQUENCE [LARGE SCALE GENOMIC DNA]</scope>
    <source>
        <strain evidence="3">CR22</strain>
    </source>
</reference>
<evidence type="ECO:0000259" key="1">
    <source>
        <dbReference type="Pfam" id="PF00296"/>
    </source>
</evidence>
<dbReference type="PANTHER" id="PTHR30137">
    <property type="entry name" value="LUCIFERASE-LIKE MONOOXYGENASE"/>
    <property type="match status" value="1"/>
</dbReference>
<gene>
    <name evidence="2" type="ORF">EJC51_43400</name>
</gene>
<dbReference type="InterPro" id="IPR011251">
    <property type="entry name" value="Luciferase-like_dom"/>
</dbReference>
<proteinExistence type="predicted"/>
<dbReference type="InterPro" id="IPR019922">
    <property type="entry name" value="Lucif-like_OxRdatse_MSMEG_4141"/>
</dbReference>
<dbReference type="InterPro" id="IPR050766">
    <property type="entry name" value="Bact_Lucif_Oxidored"/>
</dbReference>
<name>A0A3Q9C741_9ACTN</name>
<dbReference type="PANTHER" id="PTHR30137:SF18">
    <property type="entry name" value="CONSERVED PROTEIN"/>
    <property type="match status" value="1"/>
</dbReference>
<dbReference type="GO" id="GO:0016705">
    <property type="term" value="F:oxidoreductase activity, acting on paired donors, with incorporation or reduction of molecular oxygen"/>
    <property type="evidence" value="ECO:0007669"/>
    <property type="project" value="InterPro"/>
</dbReference>
<evidence type="ECO:0000313" key="2">
    <source>
        <dbReference type="EMBL" id="AZP22340.1"/>
    </source>
</evidence>
<dbReference type="AlphaFoldDB" id="A0A3Q9C741"/>